<sequence length="49" mass="5656">MDLEEVANKVTLKDLRPIAKEHGIRTSCVKKIDIVRQLPEEVIEELARK</sequence>
<dbReference type="EMBL" id="MT630665">
    <property type="protein sequence ID" value="QNO41746.1"/>
    <property type="molecule type" value="Genomic_DNA"/>
</dbReference>
<evidence type="ECO:0008006" key="3">
    <source>
        <dbReference type="Google" id="ProtNLM"/>
    </source>
</evidence>
<organism evidence="2">
    <name type="scientific">Candidatus Methanogaster sp. ANME-2c ERB4</name>
    <dbReference type="NCBI Taxonomy" id="2759911"/>
    <lineage>
        <taxon>Archaea</taxon>
        <taxon>Methanobacteriati</taxon>
        <taxon>Methanobacteriota</taxon>
        <taxon>Stenosarchaea group</taxon>
        <taxon>Methanomicrobia</taxon>
        <taxon>Methanosarcinales</taxon>
        <taxon>ANME-2 cluster</taxon>
        <taxon>Candidatus Methanogasteraceae</taxon>
        <taxon>Candidatus Methanogaster</taxon>
    </lineage>
</organism>
<gene>
    <name evidence="1" type="ORF">DFJPHHJL_00003</name>
    <name evidence="2" type="ORF">KDGELCJN_00004</name>
</gene>
<name>A0A7G9YJY7_9EURY</name>
<accession>A0A7G9YJY7</accession>
<protein>
    <recommendedName>
        <fullName evidence="3">Rho termination factor N-terminal domain-containing protein</fullName>
    </recommendedName>
</protein>
<proteinExistence type="predicted"/>
<reference evidence="2" key="1">
    <citation type="submission" date="2020-06" db="EMBL/GenBank/DDBJ databases">
        <title>Unique genomic features of the anaerobic methanotrophic archaea.</title>
        <authorList>
            <person name="Chadwick G.L."/>
            <person name="Skennerton C.T."/>
            <person name="Laso-Perez R."/>
            <person name="Leu A.O."/>
            <person name="Speth D.R."/>
            <person name="Yu H."/>
            <person name="Morgan-Lang C."/>
            <person name="Hatzenpichler R."/>
            <person name="Goudeau D."/>
            <person name="Malmstrom R."/>
            <person name="Brazelton W.J."/>
            <person name="Woyke T."/>
            <person name="Hallam S.J."/>
            <person name="Tyson G.W."/>
            <person name="Wegener G."/>
            <person name="Boetius A."/>
            <person name="Orphan V."/>
        </authorList>
    </citation>
    <scope>NUCLEOTIDE SEQUENCE</scope>
</reference>
<evidence type="ECO:0000313" key="1">
    <source>
        <dbReference type="EMBL" id="QNO41746.1"/>
    </source>
</evidence>
<evidence type="ECO:0000313" key="2">
    <source>
        <dbReference type="EMBL" id="QNO48321.1"/>
    </source>
</evidence>
<dbReference type="EMBL" id="MT631326">
    <property type="protein sequence ID" value="QNO48321.1"/>
    <property type="molecule type" value="Genomic_DNA"/>
</dbReference>
<dbReference type="AlphaFoldDB" id="A0A7G9YJY7"/>